<feature type="region of interest" description="Disordered" evidence="1">
    <location>
        <begin position="293"/>
        <end position="362"/>
    </location>
</feature>
<name>A0A9P7AKG9_9AGAM</name>
<dbReference type="Proteomes" id="UP000719766">
    <property type="component" value="Unassembled WGS sequence"/>
</dbReference>
<sequence length="375" mass="40069">MSSTIPLPVTSAIRAVAFLLKDHVACEIADSTATRLTDVLTPRLVDHVIAAIAPQVASILTTSEALRDTLVQATTLQNTINRERDEQEGDLKVAAERFEEAADPLYESIEDCNNSYKLLTPSLEFTQDRLNNLSTQLSQQPRTQSTSPTVNTVNPATVSQTQTYSSVTAAHLPPSIDKAVSRAAIRARQILLDPLPGDNLFPPDTPHAAIVLKLKTALANIRDRDTPVGNIKAVLTLHNGGLIVELESESLAEWLRLPANASTAAAINTPVGTGRAQTLPDAANSLMKNSQKTLCPTSQQNSPGRTSTSLNALSRSHTPNLNAHSPPPACYLPANHHSIPASAPSSKSNALPATSSNSGSHRTYESSLFFSIHTH</sequence>
<feature type="compositionally biased region" description="Polar residues" evidence="1">
    <location>
        <begin position="343"/>
        <end position="362"/>
    </location>
</feature>
<proteinExistence type="predicted"/>
<feature type="compositionally biased region" description="Polar residues" evidence="1">
    <location>
        <begin position="293"/>
        <end position="323"/>
    </location>
</feature>
<dbReference type="RefSeq" id="XP_041158146.1">
    <property type="nucleotide sequence ID" value="XM_041300375.1"/>
</dbReference>
<evidence type="ECO:0000256" key="1">
    <source>
        <dbReference type="SAM" id="MobiDB-lite"/>
    </source>
</evidence>
<dbReference type="GeneID" id="64594139"/>
<evidence type="ECO:0000313" key="2">
    <source>
        <dbReference type="EMBL" id="KAG1791261.1"/>
    </source>
</evidence>
<accession>A0A9P7AKG9</accession>
<dbReference type="OrthoDB" id="2688261at2759"/>
<keyword evidence="3" id="KW-1185">Reference proteome</keyword>
<dbReference type="EMBL" id="JABBWE010000044">
    <property type="protein sequence ID" value="KAG1791261.1"/>
    <property type="molecule type" value="Genomic_DNA"/>
</dbReference>
<protein>
    <submittedName>
        <fullName evidence="2">Uncharacterized protein</fullName>
    </submittedName>
</protein>
<comment type="caution">
    <text evidence="2">The sequence shown here is derived from an EMBL/GenBank/DDBJ whole genome shotgun (WGS) entry which is preliminary data.</text>
</comment>
<dbReference type="AlphaFoldDB" id="A0A9P7AKG9"/>
<reference evidence="2" key="1">
    <citation type="journal article" date="2020" name="New Phytol.">
        <title>Comparative genomics reveals dynamic genome evolution in host specialist ectomycorrhizal fungi.</title>
        <authorList>
            <person name="Lofgren L.A."/>
            <person name="Nguyen N.H."/>
            <person name="Vilgalys R."/>
            <person name="Ruytinx J."/>
            <person name="Liao H.L."/>
            <person name="Branco S."/>
            <person name="Kuo A."/>
            <person name="LaButti K."/>
            <person name="Lipzen A."/>
            <person name="Andreopoulos W."/>
            <person name="Pangilinan J."/>
            <person name="Riley R."/>
            <person name="Hundley H."/>
            <person name="Na H."/>
            <person name="Barry K."/>
            <person name="Grigoriev I.V."/>
            <person name="Stajich J.E."/>
            <person name="Kennedy P.G."/>
        </authorList>
    </citation>
    <scope>NUCLEOTIDE SEQUENCE</scope>
    <source>
        <strain evidence="2">S12</strain>
    </source>
</reference>
<organism evidence="2 3">
    <name type="scientific">Suillus plorans</name>
    <dbReference type="NCBI Taxonomy" id="116603"/>
    <lineage>
        <taxon>Eukaryota</taxon>
        <taxon>Fungi</taxon>
        <taxon>Dikarya</taxon>
        <taxon>Basidiomycota</taxon>
        <taxon>Agaricomycotina</taxon>
        <taxon>Agaricomycetes</taxon>
        <taxon>Agaricomycetidae</taxon>
        <taxon>Boletales</taxon>
        <taxon>Suillineae</taxon>
        <taxon>Suillaceae</taxon>
        <taxon>Suillus</taxon>
    </lineage>
</organism>
<gene>
    <name evidence="2" type="ORF">HD556DRAFT_1310124</name>
</gene>
<evidence type="ECO:0000313" key="3">
    <source>
        <dbReference type="Proteomes" id="UP000719766"/>
    </source>
</evidence>